<accession>A0AAV6GM29</accession>
<comment type="pathway">
    <text evidence="2 10">Glycolipid biosynthesis; glycosylphosphatidylinositol-anchor biosynthesis.</text>
</comment>
<dbReference type="PANTHER" id="PTHR28650:SF1">
    <property type="entry name" value="PHOSPHATIDYLINOSITOL-GLYCAN BIOSYNTHESIS CLASS X PROTEIN"/>
    <property type="match status" value="1"/>
</dbReference>
<dbReference type="Pfam" id="PF08320">
    <property type="entry name" value="PIG-X"/>
    <property type="match status" value="1"/>
</dbReference>
<dbReference type="AlphaFoldDB" id="A0AAV6GM29"/>
<reference evidence="11" key="1">
    <citation type="submission" date="2020-10" db="EMBL/GenBank/DDBJ databases">
        <title>Chromosome-scale genome assembly of the Allis shad, Alosa alosa.</title>
        <authorList>
            <person name="Margot Z."/>
            <person name="Christophe K."/>
            <person name="Cabau C."/>
            <person name="Louis A."/>
            <person name="Berthelot C."/>
            <person name="Parey E."/>
            <person name="Roest Crollius H."/>
            <person name="Montfort J."/>
            <person name="Robinson-Rechavi M."/>
            <person name="Bucao C."/>
            <person name="Bouchez O."/>
            <person name="Gislard M."/>
            <person name="Lluch J."/>
            <person name="Milhes M."/>
            <person name="Lampietro C."/>
            <person name="Lopez Roques C."/>
            <person name="Donnadieu C."/>
            <person name="Braasch I."/>
            <person name="Desvignes T."/>
            <person name="Postlethwait J."/>
            <person name="Bobe J."/>
            <person name="Guiguen Y."/>
        </authorList>
    </citation>
    <scope>NUCLEOTIDE SEQUENCE</scope>
    <source>
        <strain evidence="11">M-15738</strain>
        <tissue evidence="11">Blood</tissue>
    </source>
</reference>
<dbReference type="Proteomes" id="UP000823561">
    <property type="component" value="Chromosome 9"/>
</dbReference>
<dbReference type="GO" id="GO:0006506">
    <property type="term" value="P:GPI anchor biosynthetic process"/>
    <property type="evidence" value="ECO:0007669"/>
    <property type="project" value="UniProtKB-KW"/>
</dbReference>
<dbReference type="InterPro" id="IPR013233">
    <property type="entry name" value="PIG-X/PBN1"/>
</dbReference>
<dbReference type="GO" id="GO:0005789">
    <property type="term" value="C:endoplasmic reticulum membrane"/>
    <property type="evidence" value="ECO:0007669"/>
    <property type="project" value="UniProtKB-SubCell"/>
</dbReference>
<feature type="chain" id="PRO_5043090052" description="Phosphatidylinositol-glycan biosynthesis class X protein" evidence="10">
    <location>
        <begin position="22"/>
        <end position="254"/>
    </location>
</feature>
<sequence length="254" mass="28009">MDMMLLSCVCFLWVGCGLSVAQPEKGGDGCDFLKTTQWLDSVKVAMNLTKSGFHRDLIYTVQFGAPFPEDFEALLVQNVSSGVYMDVYQLQTLRKDAGLHVLLDSEVDLEAPAYESPGFTAFIYPRPDPTTPGHLTATVPIHGRYHRPSGPGTHVQVEIKYTKLLLKSDSCEHGKLPFSNLPYKIVYGPCSVHNVSICSWIEIEHLQVPQSLAMDLPVGDKSLLFLVCGGTLFKATVYIAAFRNIICAIPDLVL</sequence>
<dbReference type="EMBL" id="JADWDJ010000009">
    <property type="protein sequence ID" value="KAG5276178.1"/>
    <property type="molecule type" value="Genomic_DNA"/>
</dbReference>
<keyword evidence="5" id="KW-0812">Transmembrane</keyword>
<evidence type="ECO:0000313" key="12">
    <source>
        <dbReference type="Proteomes" id="UP000823561"/>
    </source>
</evidence>
<keyword evidence="10" id="KW-0732">Signal</keyword>
<evidence type="ECO:0000256" key="6">
    <source>
        <dbReference type="ARBA" id="ARBA00022824"/>
    </source>
</evidence>
<evidence type="ECO:0000256" key="2">
    <source>
        <dbReference type="ARBA" id="ARBA00004687"/>
    </source>
</evidence>
<evidence type="ECO:0000313" key="11">
    <source>
        <dbReference type="EMBL" id="KAG5276178.1"/>
    </source>
</evidence>
<dbReference type="SMART" id="SM00780">
    <property type="entry name" value="PIG-X"/>
    <property type="match status" value="1"/>
</dbReference>
<keyword evidence="9" id="KW-0325">Glycoprotein</keyword>
<evidence type="ECO:0000256" key="10">
    <source>
        <dbReference type="RuleBase" id="RU366056"/>
    </source>
</evidence>
<comment type="caution">
    <text evidence="11">The sequence shown here is derived from an EMBL/GenBank/DDBJ whole genome shotgun (WGS) entry which is preliminary data.</text>
</comment>
<gene>
    <name evidence="11" type="ORF">AALO_G00128850</name>
</gene>
<evidence type="ECO:0000256" key="8">
    <source>
        <dbReference type="ARBA" id="ARBA00023136"/>
    </source>
</evidence>
<name>A0AAV6GM29_9TELE</name>
<comment type="function">
    <text evidence="10">Stabilizing subunit of the glycosylphosphatidylinositol-mannosyltransferase I complex which catalyzes the transfer of the first mannose, via an alpha-1,4 bond from a dolichol-phosphate-mannose (Dol-P-Man) to the glucosaminyl acyl phosphatidylinositol (GlcN-(acyl)PI) intermediate to generate alpha-D-Man-(1-&gt;4)-alpha-D-GlcN-(1-&gt;6)-(1-radyl,2-acyl-sn-glycero-3-phospho)-2-acyl-inositol and participates in the sixth step of the glycosylphosphatidylinositol-anchor biosynthesis. Probably acts by stabilizing the mannosyltransferase PIGM.</text>
</comment>
<dbReference type="PANTHER" id="PTHR28650">
    <property type="entry name" value="PHOSPHATIDYLINOSITOL-GLYCAN BIOSYNTHESIS CLASS X PROTEIN"/>
    <property type="match status" value="1"/>
</dbReference>
<keyword evidence="8" id="KW-0472">Membrane</keyword>
<organism evidence="11 12">
    <name type="scientific">Alosa alosa</name>
    <name type="common">allis shad</name>
    <dbReference type="NCBI Taxonomy" id="278164"/>
    <lineage>
        <taxon>Eukaryota</taxon>
        <taxon>Metazoa</taxon>
        <taxon>Chordata</taxon>
        <taxon>Craniata</taxon>
        <taxon>Vertebrata</taxon>
        <taxon>Euteleostomi</taxon>
        <taxon>Actinopterygii</taxon>
        <taxon>Neopterygii</taxon>
        <taxon>Teleostei</taxon>
        <taxon>Clupei</taxon>
        <taxon>Clupeiformes</taxon>
        <taxon>Clupeoidei</taxon>
        <taxon>Clupeidae</taxon>
        <taxon>Alosa</taxon>
    </lineage>
</organism>
<evidence type="ECO:0000256" key="3">
    <source>
        <dbReference type="ARBA" id="ARBA00010345"/>
    </source>
</evidence>
<feature type="signal peptide" evidence="10">
    <location>
        <begin position="1"/>
        <end position="21"/>
    </location>
</feature>
<dbReference type="InterPro" id="IPR040039">
    <property type="entry name" value="PIGX"/>
</dbReference>
<comment type="similarity">
    <text evidence="3 10">Belongs to the PIGX family.</text>
</comment>
<keyword evidence="4 10" id="KW-0337">GPI-anchor biosynthesis</keyword>
<proteinExistence type="inferred from homology"/>
<evidence type="ECO:0000256" key="7">
    <source>
        <dbReference type="ARBA" id="ARBA00022989"/>
    </source>
</evidence>
<evidence type="ECO:0000256" key="9">
    <source>
        <dbReference type="ARBA" id="ARBA00023180"/>
    </source>
</evidence>
<keyword evidence="12" id="KW-1185">Reference proteome</keyword>
<evidence type="ECO:0000256" key="1">
    <source>
        <dbReference type="ARBA" id="ARBA00004389"/>
    </source>
</evidence>
<evidence type="ECO:0000256" key="5">
    <source>
        <dbReference type="ARBA" id="ARBA00022692"/>
    </source>
</evidence>
<evidence type="ECO:0000256" key="4">
    <source>
        <dbReference type="ARBA" id="ARBA00022502"/>
    </source>
</evidence>
<protein>
    <recommendedName>
        <fullName evidence="10">Phosphatidylinositol-glycan biosynthesis class X protein</fullName>
    </recommendedName>
</protein>
<comment type="subcellular location">
    <subcellularLocation>
        <location evidence="1 10">Endoplasmic reticulum membrane</location>
        <topology evidence="1 10">Single-pass membrane protein</topology>
    </subcellularLocation>
</comment>
<keyword evidence="6 10" id="KW-0256">Endoplasmic reticulum</keyword>
<keyword evidence="7" id="KW-1133">Transmembrane helix</keyword>